<dbReference type="InterPro" id="IPR043917">
    <property type="entry name" value="DUF5753"/>
</dbReference>
<keyword evidence="2" id="KW-0238">DNA-binding</keyword>
<dbReference type="CDD" id="cd00093">
    <property type="entry name" value="HTH_XRE"/>
    <property type="match status" value="1"/>
</dbReference>
<keyword evidence="4" id="KW-1185">Reference proteome</keyword>
<dbReference type="EMBL" id="JAGGLR010000029">
    <property type="protein sequence ID" value="MBP2067125.1"/>
    <property type="molecule type" value="Genomic_DNA"/>
</dbReference>
<proteinExistence type="predicted"/>
<organism evidence="2">
    <name type="scientific">Streptomyces iranensis</name>
    <dbReference type="NCBI Taxonomy" id="576784"/>
    <lineage>
        <taxon>Bacteria</taxon>
        <taxon>Bacillati</taxon>
        <taxon>Actinomycetota</taxon>
        <taxon>Actinomycetes</taxon>
        <taxon>Kitasatosporales</taxon>
        <taxon>Streptomycetaceae</taxon>
        <taxon>Streptomyces</taxon>
        <taxon>Streptomyces violaceusniger group</taxon>
    </lineage>
</organism>
<dbReference type="InterPro" id="IPR001387">
    <property type="entry name" value="Cro/C1-type_HTH"/>
</dbReference>
<dbReference type="EMBL" id="LK022848">
    <property type="protein sequence ID" value="CDR07254.1"/>
    <property type="molecule type" value="Genomic_DNA"/>
</dbReference>
<name>A0A060ZVS7_9ACTN</name>
<sequence length="284" mass="31312">MTRIKLPPTIRQRRLGAELRRLREQADLNATQAGALLGSSQSRVSSIESGGYAVSADRVRAMARAYGCADQALIEALAAMTGGRTRGWWDEYRDILPPSMLDMAELEHHAQAMRIACVIHLPGVLQTRDHARAIINAVEPPLAPHEVEHRVSYRIKRQAALYGEQPTPLTTIIHEAALRMDFGGPDVARAQLEHLLSMSEQEHITVRVIPFGSGAFPSSGQAIVHLSGPVPHLDTVELDTDHGSEFLDTQPQLIRYRSTLDRTEALALEPTASRDMIHHVTQGI</sequence>
<dbReference type="Proteomes" id="UP000756710">
    <property type="component" value="Unassembled WGS sequence"/>
</dbReference>
<accession>A0A060ZVS7</accession>
<reference evidence="3 4" key="2">
    <citation type="submission" date="2021-03" db="EMBL/GenBank/DDBJ databases">
        <title>Genomic Encyclopedia of Type Strains, Phase IV (KMG-IV): sequencing the most valuable type-strain genomes for metagenomic binning, comparative biology and taxonomic classification.</title>
        <authorList>
            <person name="Goeker M."/>
        </authorList>
    </citation>
    <scope>NUCLEOTIDE SEQUENCE [LARGE SCALE GENOMIC DNA]</scope>
    <source>
        <strain evidence="3 4">DSM 41954</strain>
    </source>
</reference>
<feature type="domain" description="HTH cro/C1-type" evidence="1">
    <location>
        <begin position="19"/>
        <end position="73"/>
    </location>
</feature>
<protein>
    <submittedName>
        <fullName evidence="2">DNA-binding protein</fullName>
    </submittedName>
    <submittedName>
        <fullName evidence="3">Transcriptional regulator with XRE-family HTH domain</fullName>
    </submittedName>
</protein>
<dbReference type="PROSITE" id="PS50943">
    <property type="entry name" value="HTH_CROC1"/>
    <property type="match status" value="1"/>
</dbReference>
<evidence type="ECO:0000313" key="3">
    <source>
        <dbReference type="EMBL" id="MBP2067125.1"/>
    </source>
</evidence>
<evidence type="ECO:0000313" key="4">
    <source>
        <dbReference type="Proteomes" id="UP000756710"/>
    </source>
</evidence>
<dbReference type="RefSeq" id="WP_044570861.1">
    <property type="nucleotide sequence ID" value="NZ_BAABDR010000003.1"/>
</dbReference>
<dbReference type="Gene3D" id="1.10.260.40">
    <property type="entry name" value="lambda repressor-like DNA-binding domains"/>
    <property type="match status" value="1"/>
</dbReference>
<dbReference type="SUPFAM" id="SSF47413">
    <property type="entry name" value="lambda repressor-like DNA-binding domains"/>
    <property type="match status" value="1"/>
</dbReference>
<dbReference type="SMART" id="SM00530">
    <property type="entry name" value="HTH_XRE"/>
    <property type="match status" value="1"/>
</dbReference>
<evidence type="ECO:0000259" key="1">
    <source>
        <dbReference type="PROSITE" id="PS50943"/>
    </source>
</evidence>
<dbReference type="Pfam" id="PF19054">
    <property type="entry name" value="DUF5753"/>
    <property type="match status" value="1"/>
</dbReference>
<dbReference type="Pfam" id="PF13560">
    <property type="entry name" value="HTH_31"/>
    <property type="match status" value="1"/>
</dbReference>
<evidence type="ECO:0000313" key="2">
    <source>
        <dbReference type="EMBL" id="CDR07254.1"/>
    </source>
</evidence>
<dbReference type="GO" id="GO:0003677">
    <property type="term" value="F:DNA binding"/>
    <property type="evidence" value="ECO:0007669"/>
    <property type="project" value="UniProtKB-KW"/>
</dbReference>
<reference evidence="2" key="1">
    <citation type="submission" date="2014-05" db="EMBL/GenBank/DDBJ databases">
        <authorList>
            <person name="Horn Fabian"/>
        </authorList>
    </citation>
    <scope>NUCLEOTIDE SEQUENCE</scope>
</reference>
<dbReference type="HOGENOM" id="CLU_055817_1_3_11"/>
<dbReference type="AlphaFoldDB" id="A0A060ZVS7"/>
<gene>
    <name evidence="3" type="ORF">J2Z30_008191</name>
    <name evidence="2" type="ORF">SIRAN3997</name>
</gene>
<dbReference type="InterPro" id="IPR010982">
    <property type="entry name" value="Lambda_DNA-bd_dom_sf"/>
</dbReference>